<accession>A0A8X6P4Q7</accession>
<reference evidence="1" key="1">
    <citation type="submission" date="2020-08" db="EMBL/GenBank/DDBJ databases">
        <title>Multicomponent nature underlies the extraordinary mechanical properties of spider dragline silk.</title>
        <authorList>
            <person name="Kono N."/>
            <person name="Nakamura H."/>
            <person name="Mori M."/>
            <person name="Yoshida Y."/>
            <person name="Ohtoshi R."/>
            <person name="Malay A.D."/>
            <person name="Moran D.A.P."/>
            <person name="Tomita M."/>
            <person name="Numata K."/>
            <person name="Arakawa K."/>
        </authorList>
    </citation>
    <scope>NUCLEOTIDE SEQUENCE</scope>
</reference>
<protein>
    <submittedName>
        <fullName evidence="1">Uncharacterized protein</fullName>
    </submittedName>
</protein>
<organism evidence="1 2">
    <name type="scientific">Nephila pilipes</name>
    <name type="common">Giant wood spider</name>
    <name type="synonym">Nephila maculata</name>
    <dbReference type="NCBI Taxonomy" id="299642"/>
    <lineage>
        <taxon>Eukaryota</taxon>
        <taxon>Metazoa</taxon>
        <taxon>Ecdysozoa</taxon>
        <taxon>Arthropoda</taxon>
        <taxon>Chelicerata</taxon>
        <taxon>Arachnida</taxon>
        <taxon>Araneae</taxon>
        <taxon>Araneomorphae</taxon>
        <taxon>Entelegynae</taxon>
        <taxon>Araneoidea</taxon>
        <taxon>Nephilidae</taxon>
        <taxon>Nephila</taxon>
    </lineage>
</organism>
<keyword evidence="2" id="KW-1185">Reference proteome</keyword>
<comment type="caution">
    <text evidence="1">The sequence shown here is derived from an EMBL/GenBank/DDBJ whole genome shotgun (WGS) entry which is preliminary data.</text>
</comment>
<dbReference type="OrthoDB" id="6426648at2759"/>
<dbReference type="Proteomes" id="UP000887013">
    <property type="component" value="Unassembled WGS sequence"/>
</dbReference>
<name>A0A8X6P4Q7_NEPPI</name>
<evidence type="ECO:0000313" key="1">
    <source>
        <dbReference type="EMBL" id="GFT48046.1"/>
    </source>
</evidence>
<gene>
    <name evidence="1" type="ORF">NPIL_218211</name>
</gene>
<proteinExistence type="predicted"/>
<dbReference type="EMBL" id="BMAW01016227">
    <property type="protein sequence ID" value="GFT48046.1"/>
    <property type="molecule type" value="Genomic_DNA"/>
</dbReference>
<sequence length="113" mass="12792">MGEAGEVSTMRPHSQGTYRIAVSFPIDWGSPVRHSFAAARLLPIFSCSPPEFYKRHLFQENTSALPLCLLKKKKQTIFRSFLGASRMVVCHFPIWPVLPIGSDSLKVNEVFKR</sequence>
<dbReference type="AlphaFoldDB" id="A0A8X6P4Q7"/>
<evidence type="ECO:0000313" key="2">
    <source>
        <dbReference type="Proteomes" id="UP000887013"/>
    </source>
</evidence>